<evidence type="ECO:0000256" key="1">
    <source>
        <dbReference type="SAM" id="SignalP"/>
    </source>
</evidence>
<name>A0A1N6DHD5_9GAMM</name>
<evidence type="ECO:0000313" key="2">
    <source>
        <dbReference type="EMBL" id="SIN70202.1"/>
    </source>
</evidence>
<dbReference type="EMBL" id="FSRE01000001">
    <property type="protein sequence ID" value="SIN70202.1"/>
    <property type="molecule type" value="Genomic_DNA"/>
</dbReference>
<gene>
    <name evidence="2" type="ORF">SAMN05443662_0148</name>
</gene>
<keyword evidence="1" id="KW-0732">Signal</keyword>
<evidence type="ECO:0000313" key="3">
    <source>
        <dbReference type="Proteomes" id="UP000198461"/>
    </source>
</evidence>
<sequence>MKKTLLALFVAGFMGLSAQQASAGCCGFGNDGPWDDNDWPEWTPMYWMEEFADEFDDDDDYYGPPPWAYAGYPPPRLITVRHLPMGHRQGTDHPGVMRPRQHRRATRRHPLHRVMPPLRLPPALVPGPCPHRHRPVTHRLHANALHQKARHSGGLFDCEAVS</sequence>
<organism evidence="2 3">
    <name type="scientific">Sulfurivirga caldicuralii</name>
    <dbReference type="NCBI Taxonomy" id="364032"/>
    <lineage>
        <taxon>Bacteria</taxon>
        <taxon>Pseudomonadati</taxon>
        <taxon>Pseudomonadota</taxon>
        <taxon>Gammaproteobacteria</taxon>
        <taxon>Thiotrichales</taxon>
        <taxon>Piscirickettsiaceae</taxon>
        <taxon>Sulfurivirga</taxon>
    </lineage>
</organism>
<keyword evidence="3" id="KW-1185">Reference proteome</keyword>
<dbReference type="PROSITE" id="PS51257">
    <property type="entry name" value="PROKAR_LIPOPROTEIN"/>
    <property type="match status" value="1"/>
</dbReference>
<feature type="chain" id="PRO_5012613470" description="Secreted protein" evidence="1">
    <location>
        <begin position="24"/>
        <end position="162"/>
    </location>
</feature>
<accession>A0A1N6DHD5</accession>
<feature type="signal peptide" evidence="1">
    <location>
        <begin position="1"/>
        <end position="23"/>
    </location>
</feature>
<reference evidence="2 3" key="1">
    <citation type="submission" date="2016-11" db="EMBL/GenBank/DDBJ databases">
        <authorList>
            <person name="Jaros S."/>
            <person name="Januszkiewicz K."/>
            <person name="Wedrychowicz H."/>
        </authorList>
    </citation>
    <scope>NUCLEOTIDE SEQUENCE [LARGE SCALE GENOMIC DNA]</scope>
    <source>
        <strain evidence="2 3">DSM 17737</strain>
    </source>
</reference>
<dbReference type="AlphaFoldDB" id="A0A1N6DHD5"/>
<evidence type="ECO:0008006" key="4">
    <source>
        <dbReference type="Google" id="ProtNLM"/>
    </source>
</evidence>
<proteinExistence type="predicted"/>
<dbReference type="Proteomes" id="UP000198461">
    <property type="component" value="Unassembled WGS sequence"/>
</dbReference>
<protein>
    <recommendedName>
        <fullName evidence="4">Secreted protein</fullName>
    </recommendedName>
</protein>